<evidence type="ECO:0000313" key="2">
    <source>
        <dbReference type="Proteomes" id="UP000236327"/>
    </source>
</evidence>
<sequence>MQPQAMREVMERMTEWLTDAARLAAFAHQPVHGRRANSRAPTIMELLAGFGPLRSRQMETALGATRVGVAGMIASWDTVGAISRTTISGSHLLSLRTPATETTQDAPPHSDAAFSAEALDDYNASLEAIDRLLSQRHFRD</sequence>
<comment type="caution">
    <text evidence="1">The sequence shown here is derived from an EMBL/GenBank/DDBJ whole genome shotgun (WGS) entry which is preliminary data.</text>
</comment>
<evidence type="ECO:0000313" key="1">
    <source>
        <dbReference type="EMBL" id="PNU03406.1"/>
    </source>
</evidence>
<protein>
    <submittedName>
        <fullName evidence="1">Uncharacterized protein</fullName>
    </submittedName>
</protein>
<name>A0A2K2FX90_9SPHN</name>
<dbReference type="EMBL" id="LYMM01000051">
    <property type="protein sequence ID" value="PNU03406.1"/>
    <property type="molecule type" value="Genomic_DNA"/>
</dbReference>
<dbReference type="Proteomes" id="UP000236327">
    <property type="component" value="Unassembled WGS sequence"/>
</dbReference>
<accession>A0A2K2FX90</accession>
<dbReference type="AlphaFoldDB" id="A0A2K2FX90"/>
<reference evidence="1 2" key="1">
    <citation type="submission" date="2016-05" db="EMBL/GenBank/DDBJ databases">
        <title>Complete genome sequence of Novosphingobium guangzhouense SA925(T).</title>
        <authorList>
            <person name="Sha S."/>
        </authorList>
    </citation>
    <scope>NUCLEOTIDE SEQUENCE [LARGE SCALE GENOMIC DNA]</scope>
    <source>
        <strain evidence="1 2">SA925</strain>
    </source>
</reference>
<keyword evidence="2" id="KW-1185">Reference proteome</keyword>
<gene>
    <name evidence="1" type="ORF">A8V01_06725</name>
</gene>
<organism evidence="1 2">
    <name type="scientific">Novosphingobium guangzhouense</name>
    <dbReference type="NCBI Taxonomy" id="1850347"/>
    <lineage>
        <taxon>Bacteria</taxon>
        <taxon>Pseudomonadati</taxon>
        <taxon>Pseudomonadota</taxon>
        <taxon>Alphaproteobacteria</taxon>
        <taxon>Sphingomonadales</taxon>
        <taxon>Sphingomonadaceae</taxon>
        <taxon>Novosphingobium</taxon>
    </lineage>
</organism>
<proteinExistence type="predicted"/>